<accession>A0A2H0UR92</accession>
<dbReference type="InterPro" id="IPR013325">
    <property type="entry name" value="RNA_pol_sigma_r2"/>
</dbReference>
<dbReference type="PANTHER" id="PTHR43133:SF8">
    <property type="entry name" value="RNA POLYMERASE SIGMA FACTOR HI_1459-RELATED"/>
    <property type="match status" value="1"/>
</dbReference>
<feature type="domain" description="RNA polymerase sigma-70 region 2" evidence="7">
    <location>
        <begin position="14"/>
        <end position="79"/>
    </location>
</feature>
<dbReference type="AlphaFoldDB" id="A0A2H0UR92"/>
<dbReference type="InterPro" id="IPR000838">
    <property type="entry name" value="RNA_pol_sigma70_ECF_CS"/>
</dbReference>
<keyword evidence="5 6" id="KW-0804">Transcription</keyword>
<protein>
    <recommendedName>
        <fullName evidence="6">RNA polymerase sigma factor</fullName>
    </recommendedName>
</protein>
<organism evidence="9 10">
    <name type="scientific">Candidatus Harrisonbacteria bacterium CG10_big_fil_rev_8_21_14_0_10_45_28</name>
    <dbReference type="NCBI Taxonomy" id="1974586"/>
    <lineage>
        <taxon>Bacteria</taxon>
        <taxon>Candidatus Harrisoniibacteriota</taxon>
    </lineage>
</organism>
<dbReference type="Pfam" id="PF08281">
    <property type="entry name" value="Sigma70_r4_2"/>
    <property type="match status" value="1"/>
</dbReference>
<dbReference type="InterPro" id="IPR013249">
    <property type="entry name" value="RNA_pol_sigma70_r4_t2"/>
</dbReference>
<dbReference type="InterPro" id="IPR036388">
    <property type="entry name" value="WH-like_DNA-bd_sf"/>
</dbReference>
<evidence type="ECO:0000256" key="6">
    <source>
        <dbReference type="RuleBase" id="RU000716"/>
    </source>
</evidence>
<evidence type="ECO:0000256" key="2">
    <source>
        <dbReference type="ARBA" id="ARBA00023015"/>
    </source>
</evidence>
<evidence type="ECO:0000259" key="8">
    <source>
        <dbReference type="Pfam" id="PF08281"/>
    </source>
</evidence>
<dbReference type="GO" id="GO:0003677">
    <property type="term" value="F:DNA binding"/>
    <property type="evidence" value="ECO:0007669"/>
    <property type="project" value="UniProtKB-KW"/>
</dbReference>
<evidence type="ECO:0000256" key="5">
    <source>
        <dbReference type="ARBA" id="ARBA00023163"/>
    </source>
</evidence>
<keyword evidence="2 6" id="KW-0805">Transcription regulation</keyword>
<dbReference type="GO" id="GO:0016987">
    <property type="term" value="F:sigma factor activity"/>
    <property type="evidence" value="ECO:0007669"/>
    <property type="project" value="UniProtKB-KW"/>
</dbReference>
<dbReference type="GO" id="GO:0006352">
    <property type="term" value="P:DNA-templated transcription initiation"/>
    <property type="evidence" value="ECO:0007669"/>
    <property type="project" value="InterPro"/>
</dbReference>
<dbReference type="InterPro" id="IPR013324">
    <property type="entry name" value="RNA_pol_sigma_r3/r4-like"/>
</dbReference>
<dbReference type="Pfam" id="PF04542">
    <property type="entry name" value="Sigma70_r2"/>
    <property type="match status" value="1"/>
</dbReference>
<dbReference type="Gene3D" id="1.10.1740.10">
    <property type="match status" value="1"/>
</dbReference>
<reference evidence="10" key="1">
    <citation type="submission" date="2017-09" db="EMBL/GenBank/DDBJ databases">
        <title>Depth-based differentiation of microbial function through sediment-hosted aquifers and enrichment of novel symbionts in the deep terrestrial subsurface.</title>
        <authorList>
            <person name="Probst A.J."/>
            <person name="Ladd B."/>
            <person name="Jarett J.K."/>
            <person name="Geller-Mcgrath D.E."/>
            <person name="Sieber C.M.K."/>
            <person name="Emerson J.B."/>
            <person name="Anantharaman K."/>
            <person name="Thomas B.C."/>
            <person name="Malmstrom R."/>
            <person name="Stieglmeier M."/>
            <person name="Klingl A."/>
            <person name="Woyke T."/>
            <person name="Ryan C.M."/>
            <person name="Banfield J.F."/>
        </authorList>
    </citation>
    <scope>NUCLEOTIDE SEQUENCE [LARGE SCALE GENOMIC DNA]</scope>
</reference>
<dbReference type="InterPro" id="IPR039425">
    <property type="entry name" value="RNA_pol_sigma-70-like"/>
</dbReference>
<evidence type="ECO:0000259" key="7">
    <source>
        <dbReference type="Pfam" id="PF04542"/>
    </source>
</evidence>
<evidence type="ECO:0000313" key="9">
    <source>
        <dbReference type="EMBL" id="PIR88285.1"/>
    </source>
</evidence>
<name>A0A2H0UR92_9BACT</name>
<dbReference type="InterPro" id="IPR007627">
    <property type="entry name" value="RNA_pol_sigma70_r2"/>
</dbReference>
<keyword evidence="4 6" id="KW-0238">DNA-binding</keyword>
<dbReference type="EMBL" id="PFBC01000001">
    <property type="protein sequence ID" value="PIR88285.1"/>
    <property type="molecule type" value="Genomic_DNA"/>
</dbReference>
<dbReference type="SUPFAM" id="SSF88659">
    <property type="entry name" value="Sigma3 and sigma4 domains of RNA polymerase sigma factors"/>
    <property type="match status" value="1"/>
</dbReference>
<dbReference type="Proteomes" id="UP000230903">
    <property type="component" value="Unassembled WGS sequence"/>
</dbReference>
<evidence type="ECO:0000256" key="3">
    <source>
        <dbReference type="ARBA" id="ARBA00023082"/>
    </source>
</evidence>
<evidence type="ECO:0000256" key="4">
    <source>
        <dbReference type="ARBA" id="ARBA00023125"/>
    </source>
</evidence>
<comment type="similarity">
    <text evidence="1 6">Belongs to the sigma-70 factor family. ECF subfamily.</text>
</comment>
<sequence>MKKETKREILVRAYKEHEKALFKRSYYKVSDRDLADDLVQGSFLKTWEYLQKHESIDSIRAFLFHVLNRLIIDEYRKKKQISLDQLSEGGFQVEIDDSDRLLDQIDGKAAVLMIPLLEDKYSDVVSMRFEEEMTIKEIAQATQQSNNTVIVQIRRGVDKLAILLKVAEKK</sequence>
<feature type="domain" description="RNA polymerase sigma factor 70 region 4 type 2" evidence="8">
    <location>
        <begin position="113"/>
        <end position="160"/>
    </location>
</feature>
<dbReference type="PANTHER" id="PTHR43133">
    <property type="entry name" value="RNA POLYMERASE ECF-TYPE SIGMA FACTO"/>
    <property type="match status" value="1"/>
</dbReference>
<comment type="caution">
    <text evidence="9">The sequence shown here is derived from an EMBL/GenBank/DDBJ whole genome shotgun (WGS) entry which is preliminary data.</text>
</comment>
<evidence type="ECO:0000256" key="1">
    <source>
        <dbReference type="ARBA" id="ARBA00010641"/>
    </source>
</evidence>
<evidence type="ECO:0000313" key="10">
    <source>
        <dbReference type="Proteomes" id="UP000230903"/>
    </source>
</evidence>
<dbReference type="Gene3D" id="1.10.10.10">
    <property type="entry name" value="Winged helix-like DNA-binding domain superfamily/Winged helix DNA-binding domain"/>
    <property type="match status" value="1"/>
</dbReference>
<gene>
    <name evidence="9" type="ORF">COU10_00025</name>
</gene>
<dbReference type="InterPro" id="IPR014284">
    <property type="entry name" value="RNA_pol_sigma-70_dom"/>
</dbReference>
<dbReference type="NCBIfam" id="TIGR02937">
    <property type="entry name" value="sigma70-ECF"/>
    <property type="match status" value="1"/>
</dbReference>
<dbReference type="PROSITE" id="PS01063">
    <property type="entry name" value="SIGMA70_ECF"/>
    <property type="match status" value="1"/>
</dbReference>
<dbReference type="SUPFAM" id="SSF88946">
    <property type="entry name" value="Sigma2 domain of RNA polymerase sigma factors"/>
    <property type="match status" value="1"/>
</dbReference>
<proteinExistence type="inferred from homology"/>
<keyword evidence="3 6" id="KW-0731">Sigma factor</keyword>